<evidence type="ECO:0000256" key="8">
    <source>
        <dbReference type="SAM" id="MobiDB-lite"/>
    </source>
</evidence>
<evidence type="ECO:0000256" key="1">
    <source>
        <dbReference type="ARBA" id="ARBA00002281"/>
    </source>
</evidence>
<feature type="compositionally biased region" description="Basic and acidic residues" evidence="8">
    <location>
        <begin position="276"/>
        <end position="287"/>
    </location>
</feature>
<dbReference type="InterPro" id="IPR039621">
    <property type="entry name" value="BG1-like"/>
</dbReference>
<evidence type="ECO:0000256" key="3">
    <source>
        <dbReference type="ARBA" id="ARBA00010067"/>
    </source>
</evidence>
<proteinExistence type="inferred from homology"/>
<dbReference type="GO" id="GO:0009734">
    <property type="term" value="P:auxin-activated signaling pathway"/>
    <property type="evidence" value="ECO:0007669"/>
    <property type="project" value="UniProtKB-KW"/>
</dbReference>
<evidence type="ECO:0000256" key="6">
    <source>
        <dbReference type="ARBA" id="ARBA00023136"/>
    </source>
</evidence>
<feature type="region of interest" description="Disordered" evidence="8">
    <location>
        <begin position="264"/>
        <end position="299"/>
    </location>
</feature>
<evidence type="ECO:0000313" key="9">
    <source>
        <dbReference type="EMBL" id="KAG2322662.1"/>
    </source>
</evidence>
<evidence type="ECO:0000256" key="4">
    <source>
        <dbReference type="ARBA" id="ARBA00022448"/>
    </source>
</evidence>
<organism evidence="9 10">
    <name type="scientific">Brassica carinata</name>
    <name type="common">Ethiopian mustard</name>
    <name type="synonym">Abyssinian cabbage</name>
    <dbReference type="NCBI Taxonomy" id="52824"/>
    <lineage>
        <taxon>Eukaryota</taxon>
        <taxon>Viridiplantae</taxon>
        <taxon>Streptophyta</taxon>
        <taxon>Embryophyta</taxon>
        <taxon>Tracheophyta</taxon>
        <taxon>Spermatophyta</taxon>
        <taxon>Magnoliopsida</taxon>
        <taxon>eudicotyledons</taxon>
        <taxon>Gunneridae</taxon>
        <taxon>Pentapetalae</taxon>
        <taxon>rosids</taxon>
        <taxon>malvids</taxon>
        <taxon>Brassicales</taxon>
        <taxon>Brassicaceae</taxon>
        <taxon>Brassiceae</taxon>
        <taxon>Brassica</taxon>
    </lineage>
</organism>
<dbReference type="Proteomes" id="UP000886595">
    <property type="component" value="Unassembled WGS sequence"/>
</dbReference>
<gene>
    <name evidence="9" type="ORF">Bca52824_015875</name>
</gene>
<protein>
    <recommendedName>
        <fullName evidence="11">Protein BIG GRAIN 1-like E</fullName>
    </recommendedName>
</protein>
<name>A0A8X8B611_BRACI</name>
<dbReference type="AlphaFoldDB" id="A0A8X8B611"/>
<dbReference type="PANTHER" id="PTHR33541">
    <property type="entry name" value="PROTEIN BIG GRAIN 1-LIKE A-RELATED"/>
    <property type="match status" value="1"/>
</dbReference>
<reference evidence="9 10" key="1">
    <citation type="submission" date="2020-02" db="EMBL/GenBank/DDBJ databases">
        <authorList>
            <person name="Ma Q."/>
            <person name="Huang Y."/>
            <person name="Song X."/>
            <person name="Pei D."/>
        </authorList>
    </citation>
    <scope>NUCLEOTIDE SEQUENCE [LARGE SCALE GENOMIC DNA]</scope>
    <source>
        <strain evidence="9">Sxm20200214</strain>
        <tissue evidence="9">Leaf</tissue>
    </source>
</reference>
<evidence type="ECO:0000256" key="2">
    <source>
        <dbReference type="ARBA" id="ARBA00004236"/>
    </source>
</evidence>
<feature type="region of interest" description="Disordered" evidence="8">
    <location>
        <begin position="1"/>
        <end position="22"/>
    </location>
</feature>
<keyword evidence="4" id="KW-0813">Transport</keyword>
<comment type="subcellular location">
    <subcellularLocation>
        <location evidence="2">Cell membrane</location>
    </subcellularLocation>
</comment>
<comment type="caution">
    <text evidence="9">The sequence shown here is derived from an EMBL/GenBank/DDBJ whole genome shotgun (WGS) entry which is preliminary data.</text>
</comment>
<feature type="region of interest" description="Disordered" evidence="8">
    <location>
        <begin position="138"/>
        <end position="207"/>
    </location>
</feature>
<keyword evidence="10" id="KW-1185">Reference proteome</keyword>
<comment type="function">
    <text evidence="1">Involved in auxin transport. Regulator of the auxin signaling pathway.</text>
</comment>
<keyword evidence="7" id="KW-0927">Auxin signaling pathway</keyword>
<evidence type="ECO:0000256" key="7">
    <source>
        <dbReference type="ARBA" id="ARBA00023294"/>
    </source>
</evidence>
<keyword evidence="6" id="KW-0472">Membrane</keyword>
<keyword evidence="5" id="KW-1003">Cell membrane</keyword>
<accession>A0A8X8B611</accession>
<evidence type="ECO:0008006" key="11">
    <source>
        <dbReference type="Google" id="ProtNLM"/>
    </source>
</evidence>
<dbReference type="OrthoDB" id="1871242at2759"/>
<evidence type="ECO:0000313" key="10">
    <source>
        <dbReference type="Proteomes" id="UP000886595"/>
    </source>
</evidence>
<evidence type="ECO:0000256" key="5">
    <source>
        <dbReference type="ARBA" id="ARBA00022475"/>
    </source>
</evidence>
<comment type="similarity">
    <text evidence="3">Belongs to the BIG GRAIN 1 (BG1) plant protein family.</text>
</comment>
<dbReference type="GO" id="GO:0005886">
    <property type="term" value="C:plasma membrane"/>
    <property type="evidence" value="ECO:0007669"/>
    <property type="project" value="UniProtKB-SubCell"/>
</dbReference>
<dbReference type="EMBL" id="JAAMPC010000003">
    <property type="protein sequence ID" value="KAG2322662.1"/>
    <property type="molecule type" value="Genomic_DNA"/>
</dbReference>
<dbReference type="PANTHER" id="PTHR33541:SF11">
    <property type="entry name" value="PROTEIN BIG GRAIN 1-LIKE E"/>
    <property type="match status" value="1"/>
</dbReference>
<sequence>MSMKGISSAEPDKISKRMSSHKRTDAYSGELDVFEAAVYFSGYNDFSSGDHRHTQKYGYNAAREDQNRRRWGILGGGRRRSLDLPMRYSEQVHHLHQDHPEKQEVTVIKERFGNVRHKQPSSPGGRIASFLNSLFHQAGSKKNKSKAKQQDREVEEEIPGGGWMRRRRRSSISHLLSSSKSNSTATTTSSSSKSLFSSSSSGFRTPPAYLNTPTKNYKQFLNFTSATNQVEVLEEKKINKEFSWLDEKLKVMENLSEKEKFWADHDGDIDDDNDDDDRRIKREGKDDDGMESDSSSDLFELQNYELSRGGLPVYETTNVANINNTHL</sequence>
<feature type="compositionally biased region" description="Low complexity" evidence="8">
    <location>
        <begin position="172"/>
        <end position="201"/>
    </location>
</feature>